<evidence type="ECO:0000256" key="5">
    <source>
        <dbReference type="ARBA" id="ARBA00038359"/>
    </source>
</evidence>
<evidence type="ECO:0000259" key="7">
    <source>
        <dbReference type="Pfam" id="PF20684"/>
    </source>
</evidence>
<name>A0A9P4QKT4_9PLEO</name>
<dbReference type="InterPro" id="IPR049326">
    <property type="entry name" value="Rhodopsin_dom_fungi"/>
</dbReference>
<feature type="transmembrane region" description="Helical" evidence="6">
    <location>
        <begin position="31"/>
        <end position="49"/>
    </location>
</feature>
<feature type="transmembrane region" description="Helical" evidence="6">
    <location>
        <begin position="106"/>
        <end position="128"/>
    </location>
</feature>
<sequence length="327" mass="36905">MNALSTMNYSAATKHEIEHSGRVSKDAFQTINGFFLAIAVIALLGRIMIRLTIHTHLHLDDYILVFGAFALIGATAAIYRFAHFIYVLNNLKFHRKAVPTEDDYTAIGNAQAIAYALFSLAWTTIFSVKLCFLTSFRAMIANVSTRMNVWYWVVMALTALCFIISLAEIFVVCPYSGSNLLLHCTPDVPARKTLAMHILVTSGDILTDIMIISIPVWILRNVRIRLRKKLTISLFLCPSIAMITTSTLRFAAGYFHGKCDLSWHFLTLFLQSCVAVIMACVAAFRSFFVEQRRRRDEEAMCLREFNGVLNAIPVQRSDVRCDRIGKL</sequence>
<evidence type="ECO:0000256" key="4">
    <source>
        <dbReference type="ARBA" id="ARBA00023136"/>
    </source>
</evidence>
<keyword evidence="9" id="KW-1185">Reference proteome</keyword>
<dbReference type="PANTHER" id="PTHR33048:SF92">
    <property type="entry name" value="INTEGRAL MEMBRANE PROTEIN"/>
    <property type="match status" value="1"/>
</dbReference>
<dbReference type="EMBL" id="ML996434">
    <property type="protein sequence ID" value="KAF2726577.1"/>
    <property type="molecule type" value="Genomic_DNA"/>
</dbReference>
<proteinExistence type="inferred from homology"/>
<dbReference type="GO" id="GO:0016020">
    <property type="term" value="C:membrane"/>
    <property type="evidence" value="ECO:0007669"/>
    <property type="project" value="UniProtKB-SubCell"/>
</dbReference>
<feature type="domain" description="Rhodopsin" evidence="7">
    <location>
        <begin position="46"/>
        <end position="288"/>
    </location>
</feature>
<keyword evidence="3 6" id="KW-1133">Transmembrane helix</keyword>
<reference evidence="8" key="1">
    <citation type="journal article" date="2020" name="Stud. Mycol.">
        <title>101 Dothideomycetes genomes: a test case for predicting lifestyles and emergence of pathogens.</title>
        <authorList>
            <person name="Haridas S."/>
            <person name="Albert R."/>
            <person name="Binder M."/>
            <person name="Bloem J."/>
            <person name="Labutti K."/>
            <person name="Salamov A."/>
            <person name="Andreopoulos B."/>
            <person name="Baker S."/>
            <person name="Barry K."/>
            <person name="Bills G."/>
            <person name="Bluhm B."/>
            <person name="Cannon C."/>
            <person name="Castanera R."/>
            <person name="Culley D."/>
            <person name="Daum C."/>
            <person name="Ezra D."/>
            <person name="Gonzalez J."/>
            <person name="Henrissat B."/>
            <person name="Kuo A."/>
            <person name="Liang C."/>
            <person name="Lipzen A."/>
            <person name="Lutzoni F."/>
            <person name="Magnuson J."/>
            <person name="Mondo S."/>
            <person name="Nolan M."/>
            <person name="Ohm R."/>
            <person name="Pangilinan J."/>
            <person name="Park H.-J."/>
            <person name="Ramirez L."/>
            <person name="Alfaro M."/>
            <person name="Sun H."/>
            <person name="Tritt A."/>
            <person name="Yoshinaga Y."/>
            <person name="Zwiers L.-H."/>
            <person name="Turgeon B."/>
            <person name="Goodwin S."/>
            <person name="Spatafora J."/>
            <person name="Crous P."/>
            <person name="Grigoriev I."/>
        </authorList>
    </citation>
    <scope>NUCLEOTIDE SEQUENCE</scope>
    <source>
        <strain evidence="8">CBS 125425</strain>
    </source>
</reference>
<feature type="transmembrane region" description="Helical" evidence="6">
    <location>
        <begin position="263"/>
        <end position="284"/>
    </location>
</feature>
<dbReference type="Pfam" id="PF20684">
    <property type="entry name" value="Fung_rhodopsin"/>
    <property type="match status" value="1"/>
</dbReference>
<evidence type="ECO:0000313" key="8">
    <source>
        <dbReference type="EMBL" id="KAF2726577.1"/>
    </source>
</evidence>
<keyword evidence="4 6" id="KW-0472">Membrane</keyword>
<evidence type="ECO:0000256" key="6">
    <source>
        <dbReference type="SAM" id="Phobius"/>
    </source>
</evidence>
<feature type="transmembrane region" description="Helical" evidence="6">
    <location>
        <begin position="61"/>
        <end position="86"/>
    </location>
</feature>
<feature type="transmembrane region" description="Helical" evidence="6">
    <location>
        <begin position="197"/>
        <end position="218"/>
    </location>
</feature>
<evidence type="ECO:0000256" key="1">
    <source>
        <dbReference type="ARBA" id="ARBA00004141"/>
    </source>
</evidence>
<accession>A0A9P4QKT4</accession>
<organism evidence="8 9">
    <name type="scientific">Polyplosphaeria fusca</name>
    <dbReference type="NCBI Taxonomy" id="682080"/>
    <lineage>
        <taxon>Eukaryota</taxon>
        <taxon>Fungi</taxon>
        <taxon>Dikarya</taxon>
        <taxon>Ascomycota</taxon>
        <taxon>Pezizomycotina</taxon>
        <taxon>Dothideomycetes</taxon>
        <taxon>Pleosporomycetidae</taxon>
        <taxon>Pleosporales</taxon>
        <taxon>Tetraplosphaeriaceae</taxon>
        <taxon>Polyplosphaeria</taxon>
    </lineage>
</organism>
<dbReference type="Proteomes" id="UP000799444">
    <property type="component" value="Unassembled WGS sequence"/>
</dbReference>
<keyword evidence="2 6" id="KW-0812">Transmembrane</keyword>
<comment type="similarity">
    <text evidence="5">Belongs to the SAT4 family.</text>
</comment>
<feature type="transmembrane region" description="Helical" evidence="6">
    <location>
        <begin position="230"/>
        <end position="251"/>
    </location>
</feature>
<dbReference type="PANTHER" id="PTHR33048">
    <property type="entry name" value="PTH11-LIKE INTEGRAL MEMBRANE PROTEIN (AFU_ORTHOLOGUE AFUA_5G11245)"/>
    <property type="match status" value="1"/>
</dbReference>
<feature type="transmembrane region" description="Helical" evidence="6">
    <location>
        <begin position="149"/>
        <end position="177"/>
    </location>
</feature>
<evidence type="ECO:0000256" key="2">
    <source>
        <dbReference type="ARBA" id="ARBA00022692"/>
    </source>
</evidence>
<dbReference type="OrthoDB" id="444631at2759"/>
<evidence type="ECO:0000256" key="3">
    <source>
        <dbReference type="ARBA" id="ARBA00022989"/>
    </source>
</evidence>
<evidence type="ECO:0000313" key="9">
    <source>
        <dbReference type="Proteomes" id="UP000799444"/>
    </source>
</evidence>
<comment type="caution">
    <text evidence="8">The sequence shown here is derived from an EMBL/GenBank/DDBJ whole genome shotgun (WGS) entry which is preliminary data.</text>
</comment>
<gene>
    <name evidence="8" type="ORF">EJ04DRAFT_557902</name>
</gene>
<protein>
    <recommendedName>
        <fullName evidence="7">Rhodopsin domain-containing protein</fullName>
    </recommendedName>
</protein>
<dbReference type="InterPro" id="IPR052337">
    <property type="entry name" value="SAT4-like"/>
</dbReference>
<comment type="subcellular location">
    <subcellularLocation>
        <location evidence="1">Membrane</location>
        <topology evidence="1">Multi-pass membrane protein</topology>
    </subcellularLocation>
</comment>
<dbReference type="AlphaFoldDB" id="A0A9P4QKT4"/>